<proteinExistence type="predicted"/>
<feature type="compositionally biased region" description="Basic and acidic residues" evidence="5">
    <location>
        <begin position="177"/>
        <end position="207"/>
    </location>
</feature>
<evidence type="ECO:0000313" key="7">
    <source>
        <dbReference type="EMBL" id="GAV86119.1"/>
    </source>
</evidence>
<protein>
    <submittedName>
        <fullName evidence="7">ArfGap domain-containing protein</fullName>
    </submittedName>
</protein>
<dbReference type="InterPro" id="IPR001164">
    <property type="entry name" value="ArfGAP_dom"/>
</dbReference>
<dbReference type="SUPFAM" id="SSF57863">
    <property type="entry name" value="ArfGap/RecO-like zinc finger"/>
    <property type="match status" value="1"/>
</dbReference>
<keyword evidence="2 4" id="KW-0863">Zinc-finger</keyword>
<keyword evidence="8" id="KW-1185">Reference proteome</keyword>
<organism evidence="7 8">
    <name type="scientific">Cephalotus follicularis</name>
    <name type="common">Albany pitcher plant</name>
    <dbReference type="NCBI Taxonomy" id="3775"/>
    <lineage>
        <taxon>Eukaryota</taxon>
        <taxon>Viridiplantae</taxon>
        <taxon>Streptophyta</taxon>
        <taxon>Embryophyta</taxon>
        <taxon>Tracheophyta</taxon>
        <taxon>Spermatophyta</taxon>
        <taxon>Magnoliopsida</taxon>
        <taxon>eudicotyledons</taxon>
        <taxon>Gunneridae</taxon>
        <taxon>Pentapetalae</taxon>
        <taxon>rosids</taxon>
        <taxon>fabids</taxon>
        <taxon>Oxalidales</taxon>
        <taxon>Cephalotaceae</taxon>
        <taxon>Cephalotus</taxon>
    </lineage>
</organism>
<sequence length="742" mass="80097">MSNRLKEEEKNERIIRGLLKLPDNRRCINCNSLGPQYVCTNFWTFVCTTCGGIHREFTHRVKSVSMAKFTSQEVSALQEGGNQPAKEIYFKEWDPQRQSTPDSSNVERLRDFIRHVYVDRRYTGEKNYDKPPRAKTGEKDEFNENRRTDTYQGGSRSPPYEDAYERRYSERSSPGGRSDDKNSRYSYDERRSPGYEQESRQYGDYRRSPPHPEIVNDWRRDDRFGNGKKFEDRRISEGEAKLDGKSPEQTKDLETSSPPIVRPVREILGENIVPLRISEPPKANGGRTSNVSAHAQRTASSSSLGSTNGTTEIKLETSRSLIDFDAEPEPPLAAAAPQAQQTMAQSVSQTVSSTNENNWASFDLAPESKVSQAPSNTNTLESVLSQLSVPVSAPGHTLGMPHGAGALAPAPLGGMTVLPISGDSPVAPVGHLSMSPFTVGAPAAGPVSSFSTFPPGSAFAAAPVFRPRLPVNGVDARQWPSVQNQQPSLFPATGSQTTVQQFTPLTDGASGSQPRNLSFGLNGQGPLSTPAAQAVSKPAQEAAFFGVSQPHPVDVKSSGRKELPENLFAAHLSFFPAPAPGWQTGPPRGMGAPMQYNTTVLMPTFVQSSKSTNPFDLNTESTQTFPSVASLQHALPNVPTPSGLLRTSSLGTPPAWMPAQSAPYPTAMPSQAPSYGSAVSPRAYMGQPIPGYRPPSGYQGVGGFGSESTSYGSINTDHQFAGRFAAPAAPQPFSSVGGNPFG</sequence>
<dbReference type="FunFam" id="1.10.220.150:FF:000005">
    <property type="entry name" value="Arf-GAP domain and FG repeat-containing protein 1"/>
    <property type="match status" value="1"/>
</dbReference>
<feature type="compositionally biased region" description="Basic and acidic residues" evidence="5">
    <location>
        <begin position="123"/>
        <end position="149"/>
    </location>
</feature>
<feature type="region of interest" description="Disordered" evidence="5">
    <location>
        <begin position="334"/>
        <end position="354"/>
    </location>
</feature>
<dbReference type="AlphaFoldDB" id="A0A1Q3D0V5"/>
<evidence type="ECO:0000256" key="2">
    <source>
        <dbReference type="ARBA" id="ARBA00022771"/>
    </source>
</evidence>
<evidence type="ECO:0000256" key="5">
    <source>
        <dbReference type="SAM" id="MobiDB-lite"/>
    </source>
</evidence>
<evidence type="ECO:0000313" key="8">
    <source>
        <dbReference type="Proteomes" id="UP000187406"/>
    </source>
</evidence>
<keyword evidence="3" id="KW-0862">Zinc</keyword>
<evidence type="ECO:0000256" key="3">
    <source>
        <dbReference type="ARBA" id="ARBA00022833"/>
    </source>
</evidence>
<dbReference type="EMBL" id="BDDD01003804">
    <property type="protein sequence ID" value="GAV86119.1"/>
    <property type="molecule type" value="Genomic_DNA"/>
</dbReference>
<keyword evidence="1" id="KW-0479">Metal-binding</keyword>
<evidence type="ECO:0000259" key="6">
    <source>
        <dbReference type="PROSITE" id="PS50115"/>
    </source>
</evidence>
<dbReference type="PROSITE" id="PS50115">
    <property type="entry name" value="ARFGAP"/>
    <property type="match status" value="1"/>
</dbReference>
<reference evidence="8" key="1">
    <citation type="submission" date="2016-04" db="EMBL/GenBank/DDBJ databases">
        <title>Cephalotus genome sequencing.</title>
        <authorList>
            <person name="Fukushima K."/>
            <person name="Hasebe M."/>
            <person name="Fang X."/>
        </authorList>
    </citation>
    <scope>NUCLEOTIDE SEQUENCE [LARGE SCALE GENOMIC DNA]</scope>
    <source>
        <strain evidence="8">cv. St1</strain>
    </source>
</reference>
<dbReference type="InterPro" id="IPR038508">
    <property type="entry name" value="ArfGAP_dom_sf"/>
</dbReference>
<dbReference type="OrthoDB" id="6036at2759"/>
<feature type="domain" description="Arf-GAP" evidence="6">
    <location>
        <begin position="12"/>
        <end position="130"/>
    </location>
</feature>
<comment type="caution">
    <text evidence="7">The sequence shown here is derived from an EMBL/GenBank/DDBJ whole genome shotgun (WGS) entry which is preliminary data.</text>
</comment>
<dbReference type="Proteomes" id="UP000187406">
    <property type="component" value="Unassembled WGS sequence"/>
</dbReference>
<dbReference type="PRINTS" id="PR00405">
    <property type="entry name" value="REVINTRACTNG"/>
</dbReference>
<feature type="compositionally biased region" description="Low complexity" evidence="5">
    <location>
        <begin position="298"/>
        <end position="311"/>
    </location>
</feature>
<dbReference type="GO" id="GO:0008270">
    <property type="term" value="F:zinc ion binding"/>
    <property type="evidence" value="ECO:0007669"/>
    <property type="project" value="UniProtKB-KW"/>
</dbReference>
<evidence type="ECO:0000256" key="1">
    <source>
        <dbReference type="ARBA" id="ARBA00022723"/>
    </source>
</evidence>
<dbReference type="PANTHER" id="PTHR46085:SF3">
    <property type="entry name" value="ARF GTPASE ACTIVATING PROTEIN"/>
    <property type="match status" value="1"/>
</dbReference>
<feature type="compositionally biased region" description="Polar residues" evidence="5">
    <location>
        <begin position="286"/>
        <end position="297"/>
    </location>
</feature>
<dbReference type="STRING" id="3775.A0A1Q3D0V5"/>
<accession>A0A1Q3D0V5</accession>
<feature type="region of interest" description="Disordered" evidence="5">
    <location>
        <begin position="273"/>
        <end position="312"/>
    </location>
</feature>
<dbReference type="InterPro" id="IPR044820">
    <property type="entry name" value="AGD14-like"/>
</dbReference>
<dbReference type="SMART" id="SM00105">
    <property type="entry name" value="ArfGap"/>
    <property type="match status" value="1"/>
</dbReference>
<feature type="compositionally biased region" description="Low complexity" evidence="5">
    <location>
        <begin position="334"/>
        <end position="345"/>
    </location>
</feature>
<dbReference type="InterPro" id="IPR037278">
    <property type="entry name" value="ARFGAP/RecO"/>
</dbReference>
<dbReference type="InParanoid" id="A0A1Q3D0V5"/>
<dbReference type="FunCoup" id="A0A1Q3D0V5">
    <property type="interactions" value="1915"/>
</dbReference>
<dbReference type="CDD" id="cd08838">
    <property type="entry name" value="ArfGap_AGFG"/>
    <property type="match status" value="1"/>
</dbReference>
<evidence type="ECO:0000256" key="4">
    <source>
        <dbReference type="PROSITE-ProRule" id="PRU00288"/>
    </source>
</evidence>
<feature type="compositionally biased region" description="Basic and acidic residues" evidence="5">
    <location>
        <begin position="214"/>
        <end position="254"/>
    </location>
</feature>
<dbReference type="GO" id="GO:0005096">
    <property type="term" value="F:GTPase activator activity"/>
    <property type="evidence" value="ECO:0007669"/>
    <property type="project" value="InterPro"/>
</dbReference>
<dbReference type="PANTHER" id="PTHR46085">
    <property type="entry name" value="ARFGAP/RECO-RELATED"/>
    <property type="match status" value="1"/>
</dbReference>
<dbReference type="Gene3D" id="1.10.220.150">
    <property type="entry name" value="Arf GTPase activating protein"/>
    <property type="match status" value="1"/>
</dbReference>
<name>A0A1Q3D0V5_CEPFO</name>
<gene>
    <name evidence="7" type="ORF">CFOL_v3_29552</name>
</gene>
<feature type="region of interest" description="Disordered" evidence="5">
    <location>
        <begin position="123"/>
        <end position="259"/>
    </location>
</feature>
<dbReference type="Pfam" id="PF01412">
    <property type="entry name" value="ArfGap"/>
    <property type="match status" value="1"/>
</dbReference>